<feature type="region of interest" description="Disordered" evidence="1">
    <location>
        <begin position="158"/>
        <end position="189"/>
    </location>
</feature>
<evidence type="ECO:0000313" key="2">
    <source>
        <dbReference type="EMBL" id="KIJ62029.1"/>
    </source>
</evidence>
<organism evidence="2 3">
    <name type="scientific">Hydnomerulius pinastri MD-312</name>
    <dbReference type="NCBI Taxonomy" id="994086"/>
    <lineage>
        <taxon>Eukaryota</taxon>
        <taxon>Fungi</taxon>
        <taxon>Dikarya</taxon>
        <taxon>Basidiomycota</taxon>
        <taxon>Agaricomycotina</taxon>
        <taxon>Agaricomycetes</taxon>
        <taxon>Agaricomycetidae</taxon>
        <taxon>Boletales</taxon>
        <taxon>Boletales incertae sedis</taxon>
        <taxon>Leucogyrophana</taxon>
    </lineage>
</organism>
<dbReference type="OrthoDB" id="3269405at2759"/>
<keyword evidence="3" id="KW-1185">Reference proteome</keyword>
<dbReference type="HOGENOM" id="CLU_692730_0_0_1"/>
<evidence type="ECO:0000313" key="3">
    <source>
        <dbReference type="Proteomes" id="UP000053820"/>
    </source>
</evidence>
<dbReference type="EMBL" id="KN839858">
    <property type="protein sequence ID" value="KIJ62029.1"/>
    <property type="molecule type" value="Genomic_DNA"/>
</dbReference>
<feature type="region of interest" description="Disordered" evidence="1">
    <location>
        <begin position="1"/>
        <end position="26"/>
    </location>
</feature>
<reference evidence="2 3" key="1">
    <citation type="submission" date="2014-04" db="EMBL/GenBank/DDBJ databases">
        <title>Evolutionary Origins and Diversification of the Mycorrhizal Mutualists.</title>
        <authorList>
            <consortium name="DOE Joint Genome Institute"/>
            <consortium name="Mycorrhizal Genomics Consortium"/>
            <person name="Kohler A."/>
            <person name="Kuo A."/>
            <person name="Nagy L.G."/>
            <person name="Floudas D."/>
            <person name="Copeland A."/>
            <person name="Barry K.W."/>
            <person name="Cichocki N."/>
            <person name="Veneault-Fourrey C."/>
            <person name="LaButti K."/>
            <person name="Lindquist E.A."/>
            <person name="Lipzen A."/>
            <person name="Lundell T."/>
            <person name="Morin E."/>
            <person name="Murat C."/>
            <person name="Riley R."/>
            <person name="Ohm R."/>
            <person name="Sun H."/>
            <person name="Tunlid A."/>
            <person name="Henrissat B."/>
            <person name="Grigoriev I.V."/>
            <person name="Hibbett D.S."/>
            <person name="Martin F."/>
        </authorList>
    </citation>
    <scope>NUCLEOTIDE SEQUENCE [LARGE SCALE GENOMIC DNA]</scope>
    <source>
        <strain evidence="2 3">MD-312</strain>
    </source>
</reference>
<sequence length="398" mass="45117">MSTGQGQYSGFYDHTDSSRFLQPTSSAEDDMSVYTFPQDQLDIPSISYPSTNTGFNMPDPSYNLLQYSQDDLSHASHAGNENYSTVAQHHPPLRVDTVQLSPSPLYNDSGSSAESPFLPTPHLQIQMRTQPYIHTSSPISAPADLQRGLSHFDKIPFTPASPTTPHSADPEGSVFGESVSPHPEDEEEEPQVPMAHVANWKMVAEMAVIQTGPRIFVPQRLYQPYTEADRVRYIRDAELKETIFFYSSQTLEWGVSLEDALKARLKHLKDKDEEMFIGCGPSVSIRIQWPGYRPWTKQIPTMDFKTPKRPITKAKLAKNIANCVRRFIEITEKQAMDSDVDRRWKVGKRNIKVEDLILVSLHHASKGSWQPQLRLRRPLPELTSHHHRDNIFASSSFS</sequence>
<protein>
    <submittedName>
        <fullName evidence="2">Unplaced genomic scaffold scaffold_24, whole genome shotgun sequence</fullName>
    </submittedName>
</protein>
<proteinExistence type="predicted"/>
<dbReference type="Proteomes" id="UP000053820">
    <property type="component" value="Unassembled WGS sequence"/>
</dbReference>
<name>A0A0C9V8K5_9AGAM</name>
<dbReference type="AlphaFoldDB" id="A0A0C9V8K5"/>
<evidence type="ECO:0000256" key="1">
    <source>
        <dbReference type="SAM" id="MobiDB-lite"/>
    </source>
</evidence>
<gene>
    <name evidence="2" type="ORF">HYDPIDRAFT_30848</name>
</gene>
<accession>A0A0C9V8K5</accession>